<dbReference type="Proteomes" id="UP001219518">
    <property type="component" value="Unassembled WGS sequence"/>
</dbReference>
<protein>
    <submittedName>
        <fullName evidence="1">Protein LONG AFTER FAR-RED 3</fullName>
    </submittedName>
</protein>
<keyword evidence="2" id="KW-1185">Reference proteome</keyword>
<comment type="caution">
    <text evidence="1">The sequence shown here is derived from an EMBL/GenBank/DDBJ whole genome shotgun (WGS) entry which is preliminary data.</text>
</comment>
<evidence type="ECO:0000313" key="2">
    <source>
        <dbReference type="Proteomes" id="UP001219518"/>
    </source>
</evidence>
<name>A0AAE1LDX2_9NEOP</name>
<reference evidence="1" key="1">
    <citation type="submission" date="2021-07" db="EMBL/GenBank/DDBJ databases">
        <authorList>
            <person name="Catto M.A."/>
            <person name="Jacobson A."/>
            <person name="Kennedy G."/>
            <person name="Labadie P."/>
            <person name="Hunt B.G."/>
            <person name="Srinivasan R."/>
        </authorList>
    </citation>
    <scope>NUCLEOTIDE SEQUENCE</scope>
    <source>
        <strain evidence="1">PL_HMW_Pooled</strain>
        <tissue evidence="1">Head</tissue>
    </source>
</reference>
<sequence>MAGSVAGAASRPPCGRARRLLKFRAMSLSTDGGVREVPVEVRRERPHRRSQQQLSSGRVVFTRCPRMELNRGTGTARCPTQHPR</sequence>
<accession>A0AAE1LDX2</accession>
<reference evidence="1" key="2">
    <citation type="journal article" date="2023" name="BMC Genomics">
        <title>Pest status, molecular evolution, and epigenetic factors derived from the genome assembly of Frankliniella fusca, a thysanopteran phytovirus vector.</title>
        <authorList>
            <person name="Catto M.A."/>
            <person name="Labadie P.E."/>
            <person name="Jacobson A.L."/>
            <person name="Kennedy G.G."/>
            <person name="Srinivasan R."/>
            <person name="Hunt B.G."/>
        </authorList>
    </citation>
    <scope>NUCLEOTIDE SEQUENCE</scope>
    <source>
        <strain evidence="1">PL_HMW_Pooled</strain>
    </source>
</reference>
<dbReference type="EMBL" id="JAHWGI010000383">
    <property type="protein sequence ID" value="KAK3914587.1"/>
    <property type="molecule type" value="Genomic_DNA"/>
</dbReference>
<dbReference type="AlphaFoldDB" id="A0AAE1LDX2"/>
<feature type="non-terminal residue" evidence="1">
    <location>
        <position position="84"/>
    </location>
</feature>
<gene>
    <name evidence="1" type="ORF">KUF71_005383</name>
</gene>
<organism evidence="1 2">
    <name type="scientific">Frankliniella fusca</name>
    <dbReference type="NCBI Taxonomy" id="407009"/>
    <lineage>
        <taxon>Eukaryota</taxon>
        <taxon>Metazoa</taxon>
        <taxon>Ecdysozoa</taxon>
        <taxon>Arthropoda</taxon>
        <taxon>Hexapoda</taxon>
        <taxon>Insecta</taxon>
        <taxon>Pterygota</taxon>
        <taxon>Neoptera</taxon>
        <taxon>Paraneoptera</taxon>
        <taxon>Thysanoptera</taxon>
        <taxon>Terebrantia</taxon>
        <taxon>Thripoidea</taxon>
        <taxon>Thripidae</taxon>
        <taxon>Frankliniella</taxon>
    </lineage>
</organism>
<proteinExistence type="predicted"/>
<evidence type="ECO:0000313" key="1">
    <source>
        <dbReference type="EMBL" id="KAK3914587.1"/>
    </source>
</evidence>